<protein>
    <submittedName>
        <fullName evidence="1">Uncharacterized protein</fullName>
    </submittedName>
</protein>
<sequence length="56" mass="5815">MLVVRLPAVIEDGIDSGQILGVGMQQGCHVLRLGWDGSWPSADTSSDGSSVMAANE</sequence>
<geneLocation type="plasmid" evidence="1">
    <name>I</name>
</geneLocation>
<accession>A0A375HB44</accession>
<evidence type="ECO:0000313" key="1">
    <source>
        <dbReference type="EMBL" id="SPD49214.1"/>
    </source>
</evidence>
<organism evidence="1">
    <name type="scientific">Cupriavidus taiwanensis</name>
    <dbReference type="NCBI Taxonomy" id="164546"/>
    <lineage>
        <taxon>Bacteria</taxon>
        <taxon>Pseudomonadati</taxon>
        <taxon>Pseudomonadota</taxon>
        <taxon>Betaproteobacteria</taxon>
        <taxon>Burkholderiales</taxon>
        <taxon>Burkholderiaceae</taxon>
        <taxon>Cupriavidus</taxon>
    </lineage>
</organism>
<dbReference type="AlphaFoldDB" id="A0A375HB44"/>
<keyword evidence="1" id="KW-0614">Plasmid</keyword>
<dbReference type="EMBL" id="LT984809">
    <property type="protein sequence ID" value="SPD49214.1"/>
    <property type="molecule type" value="Genomic_DNA"/>
</dbReference>
<reference evidence="1" key="1">
    <citation type="submission" date="2018-01" db="EMBL/GenBank/DDBJ databases">
        <authorList>
            <person name="Gaut B.S."/>
            <person name="Morton B.R."/>
            <person name="Clegg M.T."/>
            <person name="Duvall M.R."/>
        </authorList>
    </citation>
    <scope>NUCLEOTIDE SEQUENCE</scope>
    <source>
        <strain evidence="1">Cupriavidus taiwanensis STM 8555</strain>
    </source>
</reference>
<name>A0A375HB44_9BURK</name>
<gene>
    <name evidence="1" type="ORF">CBM2612_P0559</name>
</gene>
<proteinExistence type="predicted"/>